<evidence type="ECO:0000256" key="3">
    <source>
        <dbReference type="ARBA" id="ARBA00023012"/>
    </source>
</evidence>
<keyword evidence="4" id="KW-1133">Transmembrane helix</keyword>
<proteinExistence type="predicted"/>
<sequence length="391" mass="41064">MTHDGVSVAGGWGLRTLIAMQDGPDATAWPTYAGSPRWRRPIRRALGPVVALIGLATAAAGARYGHAPHRALMTADGVLVGAGFLAAVYAGPRLRPPARIAALTGLYLAGSAFAVLAGDPRALAVLAYPIIASVMLLPPLWTRVIGTVAAVVEVALSWWVRGAPRWDVALLLMFVAYVLTGINQLSRTVAELRAARDEIATLSVAAERARVARDLHDVLGHSLTTITVKTSLARRVLESGADRARAVAEIHDAERLSRETLDEIRATVSGYRRASLTAELAGARSALRGAGIGARLPRSADDVRVDLREPFAHVLREGVTNVIRHSGATTCEVRMTPTSIEIRDDGPPAAPVQPGTGLTGLAERLAAAGARIEAGPLPDGGFRLAALAVEP</sequence>
<dbReference type="GO" id="GO:0016020">
    <property type="term" value="C:membrane"/>
    <property type="evidence" value="ECO:0007669"/>
    <property type="project" value="InterPro"/>
</dbReference>
<feature type="transmembrane region" description="Helical" evidence="4">
    <location>
        <begin position="45"/>
        <end position="65"/>
    </location>
</feature>
<keyword evidence="1" id="KW-0808">Transferase</keyword>
<evidence type="ECO:0000256" key="1">
    <source>
        <dbReference type="ARBA" id="ARBA00022679"/>
    </source>
</evidence>
<dbReference type="PANTHER" id="PTHR24421:SF63">
    <property type="entry name" value="SENSOR HISTIDINE KINASE DESK"/>
    <property type="match status" value="1"/>
</dbReference>
<dbReference type="Gene3D" id="1.20.5.1930">
    <property type="match status" value="1"/>
</dbReference>
<dbReference type="CDD" id="cd16917">
    <property type="entry name" value="HATPase_UhpB-NarQ-NarX-like"/>
    <property type="match status" value="1"/>
</dbReference>
<dbReference type="InterPro" id="IPR050482">
    <property type="entry name" value="Sensor_HK_TwoCompSys"/>
</dbReference>
<evidence type="ECO:0000256" key="2">
    <source>
        <dbReference type="ARBA" id="ARBA00022777"/>
    </source>
</evidence>
<feature type="transmembrane region" description="Helical" evidence="4">
    <location>
        <begin position="71"/>
        <end position="91"/>
    </location>
</feature>
<evidence type="ECO:0000313" key="6">
    <source>
        <dbReference type="EMBL" id="GLY72967.1"/>
    </source>
</evidence>
<dbReference type="InterPro" id="IPR036890">
    <property type="entry name" value="HATPase_C_sf"/>
</dbReference>
<keyword evidence="4" id="KW-0812">Transmembrane</keyword>
<evidence type="ECO:0000313" key="7">
    <source>
        <dbReference type="Proteomes" id="UP001165135"/>
    </source>
</evidence>
<dbReference type="GO" id="GO:0000155">
    <property type="term" value="F:phosphorelay sensor kinase activity"/>
    <property type="evidence" value="ECO:0007669"/>
    <property type="project" value="InterPro"/>
</dbReference>
<gene>
    <name evidence="6" type="ORF">Airi01_012340</name>
</gene>
<dbReference type="AlphaFoldDB" id="A0A9W6VN06"/>
<dbReference type="GO" id="GO:0046983">
    <property type="term" value="F:protein dimerization activity"/>
    <property type="evidence" value="ECO:0007669"/>
    <property type="project" value="InterPro"/>
</dbReference>
<feature type="transmembrane region" description="Helical" evidence="4">
    <location>
        <begin position="144"/>
        <end position="160"/>
    </location>
</feature>
<feature type="transmembrane region" description="Helical" evidence="4">
    <location>
        <begin position="166"/>
        <end position="186"/>
    </location>
</feature>
<comment type="caution">
    <text evidence="6">The sequence shown here is derived from an EMBL/GenBank/DDBJ whole genome shotgun (WGS) entry which is preliminary data.</text>
</comment>
<dbReference type="Pfam" id="PF07730">
    <property type="entry name" value="HisKA_3"/>
    <property type="match status" value="1"/>
</dbReference>
<keyword evidence="2" id="KW-0418">Kinase</keyword>
<keyword evidence="4" id="KW-0472">Membrane</keyword>
<dbReference type="PANTHER" id="PTHR24421">
    <property type="entry name" value="NITRATE/NITRITE SENSOR PROTEIN NARX-RELATED"/>
    <property type="match status" value="1"/>
</dbReference>
<name>A0A9W6VN06_9ACTN</name>
<feature type="domain" description="Signal transduction histidine kinase subgroup 3 dimerisation and phosphoacceptor" evidence="5">
    <location>
        <begin position="207"/>
        <end position="275"/>
    </location>
</feature>
<organism evidence="6 7">
    <name type="scientific">Actinoallomurus iriomotensis</name>
    <dbReference type="NCBI Taxonomy" id="478107"/>
    <lineage>
        <taxon>Bacteria</taxon>
        <taxon>Bacillati</taxon>
        <taxon>Actinomycetota</taxon>
        <taxon>Actinomycetes</taxon>
        <taxon>Streptosporangiales</taxon>
        <taxon>Thermomonosporaceae</taxon>
        <taxon>Actinoallomurus</taxon>
    </lineage>
</organism>
<accession>A0A9W6VN06</accession>
<keyword evidence="3" id="KW-0902">Two-component regulatory system</keyword>
<dbReference type="EMBL" id="BSTJ01000001">
    <property type="protein sequence ID" value="GLY72967.1"/>
    <property type="molecule type" value="Genomic_DNA"/>
</dbReference>
<protein>
    <recommendedName>
        <fullName evidence="5">Signal transduction histidine kinase subgroup 3 dimerisation and phosphoacceptor domain-containing protein</fullName>
    </recommendedName>
</protein>
<reference evidence="6" key="1">
    <citation type="submission" date="2023-03" db="EMBL/GenBank/DDBJ databases">
        <title>Actinoallomurus iriomotensis NBRC 103681.</title>
        <authorList>
            <person name="Ichikawa N."/>
            <person name="Sato H."/>
            <person name="Tonouchi N."/>
        </authorList>
    </citation>
    <scope>NUCLEOTIDE SEQUENCE</scope>
    <source>
        <strain evidence="6">NBRC 103681</strain>
    </source>
</reference>
<dbReference type="Proteomes" id="UP001165135">
    <property type="component" value="Unassembled WGS sequence"/>
</dbReference>
<evidence type="ECO:0000256" key="4">
    <source>
        <dbReference type="SAM" id="Phobius"/>
    </source>
</evidence>
<evidence type="ECO:0000259" key="5">
    <source>
        <dbReference type="Pfam" id="PF07730"/>
    </source>
</evidence>
<dbReference type="InterPro" id="IPR011712">
    <property type="entry name" value="Sig_transdc_His_kin_sub3_dim/P"/>
</dbReference>
<feature type="transmembrane region" description="Helical" evidence="4">
    <location>
        <begin position="98"/>
        <end position="116"/>
    </location>
</feature>
<dbReference type="Gene3D" id="3.30.565.10">
    <property type="entry name" value="Histidine kinase-like ATPase, C-terminal domain"/>
    <property type="match status" value="1"/>
</dbReference>